<evidence type="ECO:0000313" key="2">
    <source>
        <dbReference type="Proteomes" id="UP000008363"/>
    </source>
</evidence>
<keyword evidence="2" id="KW-1185">Reference proteome</keyword>
<sequence length="85" mass="9419">MPTAKALESVDRIRTLREGAGKSMEDFTVLAALLDAVSIEDYARARAGGITHVLTMPWMFYSGRNATTAEQIRGMEKFSIDIGFY</sequence>
<dbReference type="AlphaFoldDB" id="K6WKJ1"/>
<reference evidence="1 2" key="1">
    <citation type="submission" date="2012-08" db="EMBL/GenBank/DDBJ databases">
        <title>Whole genome shotgun sequence of Gordonia rhizosphera NBRC 16068.</title>
        <authorList>
            <person name="Takarada H."/>
            <person name="Isaki S."/>
            <person name="Hosoyama A."/>
            <person name="Tsuchikane K."/>
            <person name="Katsumata H."/>
            <person name="Baba S."/>
            <person name="Ohji S."/>
            <person name="Yamazaki S."/>
            <person name="Fujita N."/>
        </authorList>
    </citation>
    <scope>NUCLEOTIDE SEQUENCE [LARGE SCALE GENOMIC DNA]</scope>
    <source>
        <strain evidence="1 2">NBRC 16068</strain>
    </source>
</reference>
<name>K6WKJ1_9ACTN</name>
<dbReference type="Proteomes" id="UP000008363">
    <property type="component" value="Unassembled WGS sequence"/>
</dbReference>
<dbReference type="eggNOG" id="COG2141">
    <property type="taxonomic scope" value="Bacteria"/>
</dbReference>
<gene>
    <name evidence="1" type="ORF">GORHZ_186_00480</name>
</gene>
<accession>K6WKJ1</accession>
<organism evidence="1 2">
    <name type="scientific">Gordonia rhizosphera NBRC 16068</name>
    <dbReference type="NCBI Taxonomy" id="1108045"/>
    <lineage>
        <taxon>Bacteria</taxon>
        <taxon>Bacillati</taxon>
        <taxon>Actinomycetota</taxon>
        <taxon>Actinomycetes</taxon>
        <taxon>Mycobacteriales</taxon>
        <taxon>Gordoniaceae</taxon>
        <taxon>Gordonia</taxon>
    </lineage>
</organism>
<protein>
    <submittedName>
        <fullName evidence="1">Uncharacterized protein</fullName>
    </submittedName>
</protein>
<proteinExistence type="predicted"/>
<comment type="caution">
    <text evidence="1">The sequence shown here is derived from an EMBL/GenBank/DDBJ whole genome shotgun (WGS) entry which is preliminary data.</text>
</comment>
<evidence type="ECO:0000313" key="1">
    <source>
        <dbReference type="EMBL" id="GAB92677.1"/>
    </source>
</evidence>
<dbReference type="STRING" id="1108045.GORHZ_186_00480"/>
<dbReference type="EMBL" id="BAHC01000186">
    <property type="protein sequence ID" value="GAB92677.1"/>
    <property type="molecule type" value="Genomic_DNA"/>
</dbReference>